<keyword evidence="2" id="KW-1185">Reference proteome</keyword>
<evidence type="ECO:0000313" key="2">
    <source>
        <dbReference type="Proteomes" id="UP000186098"/>
    </source>
</evidence>
<dbReference type="Gene3D" id="3.40.50.300">
    <property type="entry name" value="P-loop containing nucleotide triphosphate hydrolases"/>
    <property type="match status" value="1"/>
</dbReference>
<accession>A0A1N7M7D0</accession>
<organism evidence="1 2">
    <name type="scientific">Phaeovulum vinaykumarii</name>
    <dbReference type="NCBI Taxonomy" id="407234"/>
    <lineage>
        <taxon>Bacteria</taxon>
        <taxon>Pseudomonadati</taxon>
        <taxon>Pseudomonadota</taxon>
        <taxon>Alphaproteobacteria</taxon>
        <taxon>Rhodobacterales</taxon>
        <taxon>Paracoccaceae</taxon>
        <taxon>Phaeovulum</taxon>
    </lineage>
</organism>
<gene>
    <name evidence="1" type="ORF">SAMN05421795_1063</name>
</gene>
<name>A0A1N7M7D0_9RHOB</name>
<dbReference type="InterPro" id="IPR027417">
    <property type="entry name" value="P-loop_NTPase"/>
</dbReference>
<sequence length="324" mass="36733">MNPPVYLHIGQPKSATTSIQSFMNRNRAALDARGILYPLAGLQHTAHHPFAGACSRQPINWIVPMDPADMIARLKAEIAPRRHRAVVLSSEAFYYGTVEPALVRKLFDGFDLRIMVALRRQDEWFESAVRDNIRTGFFKRQPWPANVNDLMPAMRYADVLGRWAEVFGKQNIMVSVFEPKSGMQPVEKSFLAQIGETDFSGYEIGPRANERLSQDCLSWLQHGPNEQRISAEHFKVLRLLALYSRENPDPPELKYLVPPQVRRDILDAVAEQNEIVAREYLGNQDGVLFDTAPPNDVWVKYPGLHPKAAAAIDNFVARGITRKF</sequence>
<dbReference type="Proteomes" id="UP000186098">
    <property type="component" value="Unassembled WGS sequence"/>
</dbReference>
<reference evidence="2" key="1">
    <citation type="submission" date="2017-01" db="EMBL/GenBank/DDBJ databases">
        <authorList>
            <person name="Varghese N."/>
            <person name="Submissions S."/>
        </authorList>
    </citation>
    <scope>NUCLEOTIDE SEQUENCE [LARGE SCALE GENOMIC DNA]</scope>
    <source>
        <strain evidence="2">DSM 18714</strain>
    </source>
</reference>
<dbReference type="EMBL" id="FTOM01000006">
    <property type="protein sequence ID" value="SIS81899.1"/>
    <property type="molecule type" value="Genomic_DNA"/>
</dbReference>
<protein>
    <recommendedName>
        <fullName evidence="3">Sulfotransferase family protein</fullName>
    </recommendedName>
</protein>
<dbReference type="AlphaFoldDB" id="A0A1N7M7D0"/>
<dbReference type="RefSeq" id="WP_143524449.1">
    <property type="nucleotide sequence ID" value="NZ_FTOM01000006.1"/>
</dbReference>
<dbReference type="STRING" id="407234.SAMN05421795_1063"/>
<proteinExistence type="predicted"/>
<dbReference type="OrthoDB" id="7596739at2"/>
<evidence type="ECO:0000313" key="1">
    <source>
        <dbReference type="EMBL" id="SIS81899.1"/>
    </source>
</evidence>
<dbReference type="SUPFAM" id="SSF52540">
    <property type="entry name" value="P-loop containing nucleoside triphosphate hydrolases"/>
    <property type="match status" value="1"/>
</dbReference>
<evidence type="ECO:0008006" key="3">
    <source>
        <dbReference type="Google" id="ProtNLM"/>
    </source>
</evidence>